<gene>
    <name evidence="6" type="ORF">CAL12_26825</name>
</gene>
<dbReference type="KEGG" id="bgv:CAL12_26825"/>
<name>A0A1W6YST8_9BORD</name>
<organism evidence="6 7">
    <name type="scientific">Bordetella genomosp. 8</name>
    <dbReference type="NCBI Taxonomy" id="1416806"/>
    <lineage>
        <taxon>Bacteria</taxon>
        <taxon>Pseudomonadati</taxon>
        <taxon>Pseudomonadota</taxon>
        <taxon>Betaproteobacteria</taxon>
        <taxon>Burkholderiales</taxon>
        <taxon>Alcaligenaceae</taxon>
        <taxon>Bordetella</taxon>
    </lineage>
</organism>
<evidence type="ECO:0000259" key="5">
    <source>
        <dbReference type="PROSITE" id="PS50893"/>
    </source>
</evidence>
<dbReference type="PROSITE" id="PS00211">
    <property type="entry name" value="ABC_TRANSPORTER_1"/>
    <property type="match status" value="1"/>
</dbReference>
<dbReference type="RefSeq" id="WP_086067393.1">
    <property type="nucleotide sequence ID" value="NZ_CP021108.1"/>
</dbReference>
<dbReference type="InterPro" id="IPR027417">
    <property type="entry name" value="P-loop_NTPase"/>
</dbReference>
<keyword evidence="2" id="KW-0472">Membrane</keyword>
<dbReference type="GO" id="GO:0016887">
    <property type="term" value="F:ATP hydrolysis activity"/>
    <property type="evidence" value="ECO:0007669"/>
    <property type="project" value="InterPro"/>
</dbReference>
<dbReference type="CDD" id="cd03261">
    <property type="entry name" value="ABC_Org_Solvent_Resistant"/>
    <property type="match status" value="1"/>
</dbReference>
<feature type="domain" description="ABC transporter" evidence="5">
    <location>
        <begin position="23"/>
        <end position="260"/>
    </location>
</feature>
<evidence type="ECO:0000313" key="6">
    <source>
        <dbReference type="EMBL" id="ARP84071.1"/>
    </source>
</evidence>
<dbReference type="EMBL" id="CP021108">
    <property type="protein sequence ID" value="ARP84071.1"/>
    <property type="molecule type" value="Genomic_DNA"/>
</dbReference>
<keyword evidence="1" id="KW-0813">Transport</keyword>
<dbReference type="AlphaFoldDB" id="A0A1W6YST8"/>
<reference evidence="6 7" key="1">
    <citation type="submission" date="2017-05" db="EMBL/GenBank/DDBJ databases">
        <title>Complete and WGS of Bordetella genogroups.</title>
        <authorList>
            <person name="Spilker T."/>
            <person name="LiPuma J."/>
        </authorList>
    </citation>
    <scope>NUCLEOTIDE SEQUENCE [LARGE SCALE GENOMIC DNA]</scope>
    <source>
        <strain evidence="6 7">AU19157</strain>
    </source>
</reference>
<dbReference type="GO" id="GO:0005524">
    <property type="term" value="F:ATP binding"/>
    <property type="evidence" value="ECO:0007669"/>
    <property type="project" value="UniProtKB-KW"/>
</dbReference>
<dbReference type="InterPro" id="IPR003593">
    <property type="entry name" value="AAA+_ATPase"/>
</dbReference>
<proteinExistence type="predicted"/>
<keyword evidence="4 6" id="KW-0067">ATP-binding</keyword>
<evidence type="ECO:0000256" key="3">
    <source>
        <dbReference type="ARBA" id="ARBA00022741"/>
    </source>
</evidence>
<accession>A0A1W6YST8</accession>
<dbReference type="InterPro" id="IPR003439">
    <property type="entry name" value="ABC_transporter-like_ATP-bd"/>
</dbReference>
<dbReference type="Proteomes" id="UP000194151">
    <property type="component" value="Chromosome"/>
</dbReference>
<dbReference type="PROSITE" id="PS50893">
    <property type="entry name" value="ABC_TRANSPORTER_2"/>
    <property type="match status" value="1"/>
</dbReference>
<evidence type="ECO:0000256" key="2">
    <source>
        <dbReference type="ARBA" id="ARBA00022475"/>
    </source>
</evidence>
<dbReference type="PANTHER" id="PTHR43023">
    <property type="entry name" value="PROTEIN TRIGALACTOSYLDIACYLGLYCEROL 3, CHLOROPLASTIC"/>
    <property type="match status" value="1"/>
</dbReference>
<evidence type="ECO:0000313" key="7">
    <source>
        <dbReference type="Proteomes" id="UP000194151"/>
    </source>
</evidence>
<keyword evidence="3" id="KW-0547">Nucleotide-binding</keyword>
<dbReference type="SMART" id="SM00382">
    <property type="entry name" value="AAA"/>
    <property type="match status" value="1"/>
</dbReference>
<dbReference type="SUPFAM" id="SSF52540">
    <property type="entry name" value="P-loop containing nucleoside triphosphate hydrolases"/>
    <property type="match status" value="1"/>
</dbReference>
<dbReference type="OrthoDB" id="9802264at2"/>
<dbReference type="STRING" id="1416806.CAL12_26825"/>
<dbReference type="Gene3D" id="3.40.50.300">
    <property type="entry name" value="P-loop containing nucleotide triphosphate hydrolases"/>
    <property type="match status" value="1"/>
</dbReference>
<sequence>MKDDISQQRHLFTDNALTVEPIISVVGLKTAFGDHVVHENLDLTVYPGEILSLVGGSGSGKTTLLRQIMGLDKPAAGSVTVLGMPVSEMSTFECGQLARRWGVLFQAGALFSALSVFDNVALPLRELRTIPEGLVQDVVMCRLEMVGLSPDDAHKRPADLSGGMIKRVALARALSLDPQLLFLDEPTAGLDPQRSDEFVDLVRNLHRQLHFTVVMVTHDLDTLLALSSRVAVLADKHVIACDTVPEILKVDHPFIHAFFLGERGRRALGDLAPKELMYGKP</sequence>
<dbReference type="InterPro" id="IPR017871">
    <property type="entry name" value="ABC_transporter-like_CS"/>
</dbReference>
<keyword evidence="7" id="KW-1185">Reference proteome</keyword>
<evidence type="ECO:0000256" key="1">
    <source>
        <dbReference type="ARBA" id="ARBA00022448"/>
    </source>
</evidence>
<dbReference type="Pfam" id="PF00005">
    <property type="entry name" value="ABC_tran"/>
    <property type="match status" value="1"/>
</dbReference>
<dbReference type="PANTHER" id="PTHR43023:SF3">
    <property type="entry name" value="PROTEIN TRIGALACTOSYLDIACYLGLYCEROL 3, CHLOROPLASTIC"/>
    <property type="match status" value="1"/>
</dbReference>
<evidence type="ECO:0000256" key="4">
    <source>
        <dbReference type="ARBA" id="ARBA00022840"/>
    </source>
</evidence>
<keyword evidence="2" id="KW-1003">Cell membrane</keyword>
<protein>
    <submittedName>
        <fullName evidence="6">ABC transporter ATP-binding protein</fullName>
    </submittedName>
</protein>